<reference evidence="3 4" key="1">
    <citation type="journal article" date="2022" name="Nat. Plants">
        <title>Genomes of leafy and leafless Platanthera orchids illuminate the evolution of mycoheterotrophy.</title>
        <authorList>
            <person name="Li M.H."/>
            <person name="Liu K.W."/>
            <person name="Li Z."/>
            <person name="Lu H.C."/>
            <person name="Ye Q.L."/>
            <person name="Zhang D."/>
            <person name="Wang J.Y."/>
            <person name="Li Y.F."/>
            <person name="Zhong Z.M."/>
            <person name="Liu X."/>
            <person name="Yu X."/>
            <person name="Liu D.K."/>
            <person name="Tu X.D."/>
            <person name="Liu B."/>
            <person name="Hao Y."/>
            <person name="Liao X.Y."/>
            <person name="Jiang Y.T."/>
            <person name="Sun W.H."/>
            <person name="Chen J."/>
            <person name="Chen Y.Q."/>
            <person name="Ai Y."/>
            <person name="Zhai J.W."/>
            <person name="Wu S.S."/>
            <person name="Zhou Z."/>
            <person name="Hsiao Y.Y."/>
            <person name="Wu W.L."/>
            <person name="Chen Y.Y."/>
            <person name="Lin Y.F."/>
            <person name="Hsu J.L."/>
            <person name="Li C.Y."/>
            <person name="Wang Z.W."/>
            <person name="Zhao X."/>
            <person name="Zhong W.Y."/>
            <person name="Ma X.K."/>
            <person name="Ma L."/>
            <person name="Huang J."/>
            <person name="Chen G.Z."/>
            <person name="Huang M.Z."/>
            <person name="Huang L."/>
            <person name="Peng D.H."/>
            <person name="Luo Y.B."/>
            <person name="Zou S.Q."/>
            <person name="Chen S.P."/>
            <person name="Lan S."/>
            <person name="Tsai W.C."/>
            <person name="Van de Peer Y."/>
            <person name="Liu Z.J."/>
        </authorList>
    </citation>
    <scope>NUCLEOTIDE SEQUENCE [LARGE SCALE GENOMIC DNA]</scope>
    <source>
        <strain evidence="3">Lor287</strain>
    </source>
</reference>
<protein>
    <submittedName>
        <fullName evidence="3">Uncharacterized protein</fullName>
    </submittedName>
</protein>
<keyword evidence="2" id="KW-0812">Transmembrane</keyword>
<accession>A0AAP0G8K9</accession>
<dbReference type="PANTHER" id="PTHR34797">
    <property type="entry name" value="ATG8-INTERACTING PROTEIN 2"/>
    <property type="match status" value="1"/>
</dbReference>
<feature type="region of interest" description="Disordered" evidence="1">
    <location>
        <begin position="171"/>
        <end position="197"/>
    </location>
</feature>
<dbReference type="PANTHER" id="PTHR34797:SF1">
    <property type="entry name" value="ATG8-INTERACTING PROTEIN 2"/>
    <property type="match status" value="1"/>
</dbReference>
<feature type="region of interest" description="Disordered" evidence="1">
    <location>
        <begin position="29"/>
        <end position="55"/>
    </location>
</feature>
<proteinExistence type="predicted"/>
<evidence type="ECO:0000313" key="3">
    <source>
        <dbReference type="EMBL" id="KAK8944378.1"/>
    </source>
</evidence>
<feature type="transmembrane region" description="Helical" evidence="2">
    <location>
        <begin position="225"/>
        <end position="242"/>
    </location>
</feature>
<gene>
    <name evidence="3" type="ORF">KSP39_PZI008668</name>
</gene>
<dbReference type="EMBL" id="JBBWWQ010000006">
    <property type="protein sequence ID" value="KAK8944378.1"/>
    <property type="molecule type" value="Genomic_DNA"/>
</dbReference>
<comment type="caution">
    <text evidence="3">The sequence shown here is derived from an EMBL/GenBank/DDBJ whole genome shotgun (WGS) entry which is preliminary data.</text>
</comment>
<keyword evidence="2" id="KW-0472">Membrane</keyword>
<keyword evidence="4" id="KW-1185">Reference proteome</keyword>
<feature type="transmembrane region" description="Helical" evidence="2">
    <location>
        <begin position="268"/>
        <end position="289"/>
    </location>
</feature>
<organism evidence="3 4">
    <name type="scientific">Platanthera zijinensis</name>
    <dbReference type="NCBI Taxonomy" id="2320716"/>
    <lineage>
        <taxon>Eukaryota</taxon>
        <taxon>Viridiplantae</taxon>
        <taxon>Streptophyta</taxon>
        <taxon>Embryophyta</taxon>
        <taxon>Tracheophyta</taxon>
        <taxon>Spermatophyta</taxon>
        <taxon>Magnoliopsida</taxon>
        <taxon>Liliopsida</taxon>
        <taxon>Asparagales</taxon>
        <taxon>Orchidaceae</taxon>
        <taxon>Orchidoideae</taxon>
        <taxon>Orchideae</taxon>
        <taxon>Orchidinae</taxon>
        <taxon>Platanthera</taxon>
    </lineage>
</organism>
<evidence type="ECO:0000313" key="4">
    <source>
        <dbReference type="Proteomes" id="UP001418222"/>
    </source>
</evidence>
<dbReference type="InterPro" id="IPR040304">
    <property type="entry name" value="ATG8-IP-1/2"/>
</dbReference>
<evidence type="ECO:0000256" key="2">
    <source>
        <dbReference type="SAM" id="Phobius"/>
    </source>
</evidence>
<feature type="compositionally biased region" description="Basic and acidic residues" evidence="1">
    <location>
        <begin position="37"/>
        <end position="53"/>
    </location>
</feature>
<keyword evidence="2" id="KW-1133">Transmembrane helix</keyword>
<dbReference type="Proteomes" id="UP001418222">
    <property type="component" value="Unassembled WGS sequence"/>
</dbReference>
<feature type="region of interest" description="Disordered" evidence="1">
    <location>
        <begin position="1"/>
        <end position="20"/>
    </location>
</feature>
<sequence length="303" mass="35478">MADEERDINETNTRGTDWEVVSLTASAYAAAPGPQRFDPEEQHKNQELSKTEQDGSEAMFMSKHFVFPQEPECLPSDHYHGEIHKNCLDDEKFSEPHKFNKDKGKIDSVSELFDTGHSFSDHSMDFGDGKQEQDLKIVEKEHDLFVTPIYSNLDEAFMSSPLVYEGISELAEPRNPSPEKSDYPSWHSHGYEPHEEDDEKCDESHEAWWKKRAMSVYNHAKGTNTFWSIFVVVAMAGFVILGQRWRREKSYFQQFKWKFSGPDEVRKFLFYYIFLLLSDFCLPYILYVLSLENYELLRYIILC</sequence>
<dbReference type="AlphaFoldDB" id="A0AAP0G8K9"/>
<name>A0AAP0G8K9_9ASPA</name>
<evidence type="ECO:0000256" key="1">
    <source>
        <dbReference type="SAM" id="MobiDB-lite"/>
    </source>
</evidence>